<dbReference type="InterPro" id="IPR013078">
    <property type="entry name" value="His_Pase_superF_clade-1"/>
</dbReference>
<evidence type="ECO:0000256" key="1">
    <source>
        <dbReference type="SAM" id="SignalP"/>
    </source>
</evidence>
<dbReference type="OrthoDB" id="2237472at2"/>
<organism evidence="2 3">
    <name type="scientific">Peteryoungia ipomoeae</name>
    <dbReference type="NCBI Taxonomy" id="1210932"/>
    <lineage>
        <taxon>Bacteria</taxon>
        <taxon>Pseudomonadati</taxon>
        <taxon>Pseudomonadota</taxon>
        <taxon>Alphaproteobacteria</taxon>
        <taxon>Hyphomicrobiales</taxon>
        <taxon>Rhizobiaceae</taxon>
        <taxon>Peteryoungia</taxon>
    </lineage>
</organism>
<dbReference type="Gene3D" id="3.40.50.1240">
    <property type="entry name" value="Phosphoglycerate mutase-like"/>
    <property type="match status" value="1"/>
</dbReference>
<dbReference type="AlphaFoldDB" id="A0A4V4HMP4"/>
<dbReference type="RefSeq" id="WP_136598439.1">
    <property type="nucleotide sequence ID" value="NZ_STGV01000003.1"/>
</dbReference>
<protein>
    <submittedName>
        <fullName evidence="2">Histidine phosphatase family protein</fullName>
    </submittedName>
</protein>
<sequence length="200" mass="21145">MQIDRRGLLASLLALCAQPIASRPALANADLWAAFSKGQAFILLRHALAPGTGDPPGFQLGDCSTQRNLSEAGRQQARRIGDLIRQNGRQNGVEEAAVHSSQWCRCLDTATALRLGKVESQPLLNSFFGTPADGKRQTENLRAWLVDGAARKAQPAFILVTHQVNITALTGIVPLSGEIVFAAVSGDGTVSVLGRQAGPG</sequence>
<dbReference type="SUPFAM" id="SSF53254">
    <property type="entry name" value="Phosphoglycerate mutase-like"/>
    <property type="match status" value="1"/>
</dbReference>
<dbReference type="CDD" id="cd07040">
    <property type="entry name" value="HP"/>
    <property type="match status" value="1"/>
</dbReference>
<dbReference type="InterPro" id="IPR029033">
    <property type="entry name" value="His_PPase_superfam"/>
</dbReference>
<feature type="signal peptide" evidence="1">
    <location>
        <begin position="1"/>
        <end position="27"/>
    </location>
</feature>
<feature type="chain" id="PRO_5020241853" evidence="1">
    <location>
        <begin position="28"/>
        <end position="200"/>
    </location>
</feature>
<evidence type="ECO:0000313" key="2">
    <source>
        <dbReference type="EMBL" id="THV22996.1"/>
    </source>
</evidence>
<keyword evidence="3" id="KW-1185">Reference proteome</keyword>
<comment type="caution">
    <text evidence="2">The sequence shown here is derived from an EMBL/GenBank/DDBJ whole genome shotgun (WGS) entry which is preliminary data.</text>
</comment>
<dbReference type="Proteomes" id="UP000308828">
    <property type="component" value="Unassembled WGS sequence"/>
</dbReference>
<dbReference type="EMBL" id="STGV01000003">
    <property type="protein sequence ID" value="THV22996.1"/>
    <property type="molecule type" value="Genomic_DNA"/>
</dbReference>
<proteinExistence type="predicted"/>
<dbReference type="SMART" id="SM00855">
    <property type="entry name" value="PGAM"/>
    <property type="match status" value="1"/>
</dbReference>
<accession>A0A4V4HMP4</accession>
<keyword evidence="1" id="KW-0732">Signal</keyword>
<gene>
    <name evidence="2" type="ORF">FAA97_10205</name>
</gene>
<reference evidence="2 3" key="1">
    <citation type="submission" date="2019-04" db="EMBL/GenBank/DDBJ databases">
        <title>Genome sequence of strain shin9-1.</title>
        <authorList>
            <person name="Gao J."/>
            <person name="Sun J."/>
        </authorList>
    </citation>
    <scope>NUCLEOTIDE SEQUENCE [LARGE SCALE GENOMIC DNA]</scope>
    <source>
        <strain evidence="3">shin9-1</strain>
    </source>
</reference>
<name>A0A4V4HMP4_9HYPH</name>
<evidence type="ECO:0000313" key="3">
    <source>
        <dbReference type="Proteomes" id="UP000308828"/>
    </source>
</evidence>